<evidence type="ECO:0000313" key="7">
    <source>
        <dbReference type="EMBL" id="KAK9509596.1"/>
    </source>
</evidence>
<keyword evidence="8" id="KW-1185">Reference proteome</keyword>
<dbReference type="SMART" id="SM00220">
    <property type="entry name" value="S_TKc"/>
    <property type="match status" value="1"/>
</dbReference>
<feature type="domain" description="Protein kinase" evidence="6">
    <location>
        <begin position="19"/>
        <end position="288"/>
    </location>
</feature>
<dbReference type="Proteomes" id="UP001461498">
    <property type="component" value="Unassembled WGS sequence"/>
</dbReference>
<keyword evidence="1" id="KW-0723">Serine/threonine-protein kinase</keyword>
<keyword evidence="4" id="KW-0418">Kinase</keyword>
<dbReference type="GO" id="GO:0050321">
    <property type="term" value="F:tau-protein kinase activity"/>
    <property type="evidence" value="ECO:0007669"/>
    <property type="project" value="TreeGrafter"/>
</dbReference>
<evidence type="ECO:0000256" key="1">
    <source>
        <dbReference type="ARBA" id="ARBA00022527"/>
    </source>
</evidence>
<dbReference type="EMBL" id="JAPXFL010000003">
    <property type="protein sequence ID" value="KAK9509596.1"/>
    <property type="molecule type" value="Genomic_DNA"/>
</dbReference>
<accession>A0AAW1DFL9</accession>
<keyword evidence="5" id="KW-0067">ATP-binding</keyword>
<keyword evidence="2" id="KW-0808">Transferase</keyword>
<dbReference type="Pfam" id="PF00069">
    <property type="entry name" value="Pkinase"/>
    <property type="match status" value="1"/>
</dbReference>
<dbReference type="Gene3D" id="1.10.510.10">
    <property type="entry name" value="Transferase(Phosphotransferase) domain 1"/>
    <property type="match status" value="1"/>
</dbReference>
<protein>
    <recommendedName>
        <fullName evidence="6">Protein kinase domain-containing protein</fullName>
    </recommendedName>
</protein>
<evidence type="ECO:0000256" key="5">
    <source>
        <dbReference type="ARBA" id="ARBA00022840"/>
    </source>
</evidence>
<dbReference type="InterPro" id="IPR000719">
    <property type="entry name" value="Prot_kinase_dom"/>
</dbReference>
<dbReference type="PROSITE" id="PS00108">
    <property type="entry name" value="PROTEIN_KINASE_ST"/>
    <property type="match status" value="1"/>
</dbReference>
<dbReference type="InterPro" id="IPR008271">
    <property type="entry name" value="Ser/Thr_kinase_AS"/>
</dbReference>
<evidence type="ECO:0000259" key="6">
    <source>
        <dbReference type="PROSITE" id="PS50011"/>
    </source>
</evidence>
<dbReference type="GO" id="GO:0035556">
    <property type="term" value="P:intracellular signal transduction"/>
    <property type="evidence" value="ECO:0007669"/>
    <property type="project" value="TreeGrafter"/>
</dbReference>
<name>A0AAW1DFL9_9HEMI</name>
<evidence type="ECO:0000256" key="3">
    <source>
        <dbReference type="ARBA" id="ARBA00022741"/>
    </source>
</evidence>
<gene>
    <name evidence="7" type="ORF">O3M35_006874</name>
</gene>
<organism evidence="7 8">
    <name type="scientific">Rhynocoris fuscipes</name>
    <dbReference type="NCBI Taxonomy" id="488301"/>
    <lineage>
        <taxon>Eukaryota</taxon>
        <taxon>Metazoa</taxon>
        <taxon>Ecdysozoa</taxon>
        <taxon>Arthropoda</taxon>
        <taxon>Hexapoda</taxon>
        <taxon>Insecta</taxon>
        <taxon>Pterygota</taxon>
        <taxon>Neoptera</taxon>
        <taxon>Paraneoptera</taxon>
        <taxon>Hemiptera</taxon>
        <taxon>Heteroptera</taxon>
        <taxon>Panheteroptera</taxon>
        <taxon>Cimicomorpha</taxon>
        <taxon>Reduviidae</taxon>
        <taxon>Harpactorinae</taxon>
        <taxon>Harpactorini</taxon>
        <taxon>Rhynocoris</taxon>
    </lineage>
</organism>
<sequence>MTDVVLENKDTDDLSKKGYEIINQIAQGSCSKIYLAKYSPPSTLPFPKCEALNLACKVIDTLKAPKDFIMKFLEREIDILSKISHPHIIHIHSILSKGSKIFIFMRHAEAGNLCDFIIQNGPVKETQARFWIRQIVLALIYLHSLKIAHRDVKCENILITQNNNLKLADFGFARFTTNKRGKSVFSTTYCGSLAYAAPELIRGVPYNPLLADIWSLGVVLFIMLNQGMPFKTDNLTKLWLAQTTKSYKFRPKILSTLTKDCLNIVSLMLEPVCHERIPLEQIMLSKWMKNDPKLVVLTEQEKAAFLQSCLLREEMNPKKKHKVDVKDKDMNIIRNNIKGPESEKIFAKILLHNISNDSQES</sequence>
<keyword evidence="3" id="KW-0547">Nucleotide-binding</keyword>
<evidence type="ECO:0000256" key="2">
    <source>
        <dbReference type="ARBA" id="ARBA00022679"/>
    </source>
</evidence>
<dbReference type="GO" id="GO:0005524">
    <property type="term" value="F:ATP binding"/>
    <property type="evidence" value="ECO:0007669"/>
    <property type="project" value="UniProtKB-KW"/>
</dbReference>
<dbReference type="GO" id="GO:0005737">
    <property type="term" value="C:cytoplasm"/>
    <property type="evidence" value="ECO:0007669"/>
    <property type="project" value="TreeGrafter"/>
</dbReference>
<dbReference type="FunFam" id="1.10.510.10:FF:000571">
    <property type="entry name" value="Maternal embryonic leucine zipper kinase"/>
    <property type="match status" value="1"/>
</dbReference>
<comment type="caution">
    <text evidence="7">The sequence shown here is derived from an EMBL/GenBank/DDBJ whole genome shotgun (WGS) entry which is preliminary data.</text>
</comment>
<dbReference type="PANTHER" id="PTHR24346:SF82">
    <property type="entry name" value="KP78A-RELATED"/>
    <property type="match status" value="1"/>
</dbReference>
<evidence type="ECO:0000313" key="8">
    <source>
        <dbReference type="Proteomes" id="UP001461498"/>
    </source>
</evidence>
<dbReference type="PANTHER" id="PTHR24346">
    <property type="entry name" value="MAP/MICROTUBULE AFFINITY-REGULATING KINASE"/>
    <property type="match status" value="1"/>
</dbReference>
<dbReference type="AlphaFoldDB" id="A0AAW1DFL9"/>
<dbReference type="InterPro" id="IPR011009">
    <property type="entry name" value="Kinase-like_dom_sf"/>
</dbReference>
<dbReference type="PROSITE" id="PS50011">
    <property type="entry name" value="PROTEIN_KINASE_DOM"/>
    <property type="match status" value="1"/>
</dbReference>
<dbReference type="SUPFAM" id="SSF56112">
    <property type="entry name" value="Protein kinase-like (PK-like)"/>
    <property type="match status" value="1"/>
</dbReference>
<dbReference type="GO" id="GO:0000226">
    <property type="term" value="P:microtubule cytoskeleton organization"/>
    <property type="evidence" value="ECO:0007669"/>
    <property type="project" value="TreeGrafter"/>
</dbReference>
<proteinExistence type="predicted"/>
<evidence type="ECO:0000256" key="4">
    <source>
        <dbReference type="ARBA" id="ARBA00022777"/>
    </source>
</evidence>
<reference evidence="7 8" key="1">
    <citation type="submission" date="2022-12" db="EMBL/GenBank/DDBJ databases">
        <title>Chromosome-level genome assembly of true bugs.</title>
        <authorList>
            <person name="Ma L."/>
            <person name="Li H."/>
        </authorList>
    </citation>
    <scope>NUCLEOTIDE SEQUENCE [LARGE SCALE GENOMIC DNA]</scope>
    <source>
        <strain evidence="7">Lab_2022b</strain>
    </source>
</reference>